<organism evidence="3 4">
    <name type="scientific">Megalodesulfovibrio gigas (strain ATCC 19364 / DSM 1382 / NCIMB 9332 / VKM B-1759)</name>
    <name type="common">Desulfovibrio gigas</name>
    <dbReference type="NCBI Taxonomy" id="1121448"/>
    <lineage>
        <taxon>Bacteria</taxon>
        <taxon>Pseudomonadati</taxon>
        <taxon>Thermodesulfobacteriota</taxon>
        <taxon>Desulfovibrionia</taxon>
        <taxon>Desulfovibrionales</taxon>
        <taxon>Desulfovibrionaceae</taxon>
        <taxon>Megalodesulfovibrio</taxon>
    </lineage>
</organism>
<dbReference type="eggNOG" id="COG0484">
    <property type="taxonomic scope" value="Bacteria"/>
</dbReference>
<evidence type="ECO:0000259" key="2">
    <source>
        <dbReference type="PROSITE" id="PS50076"/>
    </source>
</evidence>
<dbReference type="OrthoDB" id="9779889at2"/>
<dbReference type="SUPFAM" id="SSF49493">
    <property type="entry name" value="HSP40/DnaJ peptide-binding domain"/>
    <property type="match status" value="2"/>
</dbReference>
<accession>T2GE79</accession>
<dbReference type="RefSeq" id="WP_021761454.1">
    <property type="nucleotide sequence ID" value="NC_022444.1"/>
</dbReference>
<dbReference type="KEGG" id="dgg:DGI_2705"/>
<dbReference type="CDD" id="cd06257">
    <property type="entry name" value="DnaJ"/>
    <property type="match status" value="1"/>
</dbReference>
<dbReference type="InterPro" id="IPR018253">
    <property type="entry name" value="DnaJ_domain_CS"/>
</dbReference>
<dbReference type="FunFam" id="2.60.260.20:FF:000013">
    <property type="entry name" value="DnaJ subfamily B member 11"/>
    <property type="match status" value="1"/>
</dbReference>
<dbReference type="PANTHER" id="PTHR43096">
    <property type="entry name" value="DNAJ HOMOLOG 1, MITOCHONDRIAL-RELATED"/>
    <property type="match status" value="1"/>
</dbReference>
<dbReference type="EMBL" id="CP006585">
    <property type="protein sequence ID" value="AGW14436.1"/>
    <property type="molecule type" value="Genomic_DNA"/>
</dbReference>
<sequence>MEYKDYYQILGVSKTAPKEEIAKAFKKLARQYHPDLNPDNKTAETKFKEINEAYEVLKDEEKRKLYDRLGPNWQHGQDFQPPPGFENMHFGFRPGGGPGGPGGMGGFTNMNGGDFSDFFETLFGGPGGMGGSRTFRSSGDPFGHSRPRRGADSEATLELTMEEAWRGGPKTITLQERLPGQAPSIKTLQVNIPSGIKEGARIRLAGQGNPGTHGAPAGDLFLKVAVLPHRQFYLDGVNVVLDLPLAPWEAALGAKVPVPTLDGSVELAVPAGVDSGRKFRLKGRGLGAGAEKGDQLVKIRIKSPKQLNAEEQALWEQLARMSRFAPREE</sequence>
<dbReference type="InterPro" id="IPR008971">
    <property type="entry name" value="HSP40/DnaJ_pept-bd"/>
</dbReference>
<dbReference type="SMART" id="SM00271">
    <property type="entry name" value="DnaJ"/>
    <property type="match status" value="1"/>
</dbReference>
<dbReference type="InterPro" id="IPR001623">
    <property type="entry name" value="DnaJ_domain"/>
</dbReference>
<dbReference type="SUPFAM" id="SSF46565">
    <property type="entry name" value="Chaperone J-domain"/>
    <property type="match status" value="1"/>
</dbReference>
<evidence type="ECO:0000256" key="1">
    <source>
        <dbReference type="ARBA" id="ARBA00023186"/>
    </source>
</evidence>
<evidence type="ECO:0000313" key="3">
    <source>
        <dbReference type="EMBL" id="AGW14436.1"/>
    </source>
</evidence>
<dbReference type="GO" id="GO:0005737">
    <property type="term" value="C:cytoplasm"/>
    <property type="evidence" value="ECO:0007669"/>
    <property type="project" value="TreeGrafter"/>
</dbReference>
<dbReference type="CDD" id="cd10747">
    <property type="entry name" value="DnaJ_C"/>
    <property type="match status" value="1"/>
</dbReference>
<feature type="domain" description="J" evidence="2">
    <location>
        <begin position="5"/>
        <end position="70"/>
    </location>
</feature>
<proteinExistence type="predicted"/>
<protein>
    <submittedName>
        <fullName evidence="3">Putative chaperone DnaJ domain protein</fullName>
    </submittedName>
</protein>
<evidence type="ECO:0000313" key="4">
    <source>
        <dbReference type="Proteomes" id="UP000016587"/>
    </source>
</evidence>
<dbReference type="HOGENOM" id="CLU_017633_0_0_7"/>
<dbReference type="Proteomes" id="UP000016587">
    <property type="component" value="Chromosome"/>
</dbReference>
<keyword evidence="4" id="KW-1185">Reference proteome</keyword>
<dbReference type="PRINTS" id="PR00625">
    <property type="entry name" value="JDOMAIN"/>
</dbReference>
<dbReference type="Gene3D" id="2.60.260.20">
    <property type="entry name" value="Urease metallochaperone UreE, N-terminal domain"/>
    <property type="match status" value="2"/>
</dbReference>
<dbReference type="GO" id="GO:0051082">
    <property type="term" value="F:unfolded protein binding"/>
    <property type="evidence" value="ECO:0007669"/>
    <property type="project" value="InterPro"/>
</dbReference>
<dbReference type="InterPro" id="IPR002939">
    <property type="entry name" value="DnaJ_C"/>
</dbReference>
<dbReference type="InterPro" id="IPR036869">
    <property type="entry name" value="J_dom_sf"/>
</dbReference>
<gene>
    <name evidence="3" type="ORF">DGI_2705</name>
</gene>
<dbReference type="Pfam" id="PF00226">
    <property type="entry name" value="DnaJ"/>
    <property type="match status" value="1"/>
</dbReference>
<dbReference type="PROSITE" id="PS50076">
    <property type="entry name" value="DNAJ_2"/>
    <property type="match status" value="1"/>
</dbReference>
<dbReference type="STRING" id="1121448.DGI_2705"/>
<dbReference type="Pfam" id="PF01556">
    <property type="entry name" value="DnaJ_C"/>
    <property type="match status" value="1"/>
</dbReference>
<keyword evidence="1" id="KW-0143">Chaperone</keyword>
<reference evidence="4" key="2">
    <citation type="submission" date="2013-07" db="EMBL/GenBank/DDBJ databases">
        <authorList>
            <person name="Morais-Silva F.O."/>
            <person name="Rezende A.M."/>
            <person name="Pimentel C."/>
            <person name="Resende D.M."/>
            <person name="Santos C.I."/>
            <person name="Clemente C."/>
            <person name="de Oliveira L.M."/>
            <person name="da Silva S.M."/>
            <person name="Costa D.A."/>
            <person name="Varela-Raposo A."/>
            <person name="Horacio E.C.A."/>
            <person name="Matos M."/>
            <person name="Flores O."/>
            <person name="Ruiz J.C."/>
            <person name="Rodrigues-Pousada C."/>
        </authorList>
    </citation>
    <scope>NUCLEOTIDE SEQUENCE [LARGE SCALE GENOMIC DNA]</scope>
    <source>
        <strain evidence="4">ATCC 19364 / DSM 1382 / NCIMB 9332 / VKM B-1759</strain>
    </source>
</reference>
<dbReference type="Gene3D" id="1.10.287.110">
    <property type="entry name" value="DnaJ domain"/>
    <property type="match status" value="1"/>
</dbReference>
<dbReference type="PROSITE" id="PS00636">
    <property type="entry name" value="DNAJ_1"/>
    <property type="match status" value="1"/>
</dbReference>
<dbReference type="AlphaFoldDB" id="T2GE79"/>
<dbReference type="GO" id="GO:0042026">
    <property type="term" value="P:protein refolding"/>
    <property type="evidence" value="ECO:0007669"/>
    <property type="project" value="TreeGrafter"/>
</dbReference>
<reference evidence="3 4" key="1">
    <citation type="journal article" date="2013" name="J. Bacteriol.">
        <title>Roles of HynAB and Ech, the only two hydrogenases found in the model sulfate reducer Desulfovibrio gigas.</title>
        <authorList>
            <person name="Morais-Silva F.O."/>
            <person name="Santos C.I."/>
            <person name="Rodrigues R."/>
            <person name="Pereira I.A."/>
            <person name="Rodrigues-Pousada C."/>
        </authorList>
    </citation>
    <scope>NUCLEOTIDE SEQUENCE [LARGE SCALE GENOMIC DNA]</scope>
    <source>
        <strain evidence="4">ATCC 19364 / DSM 1382 / NCIMB 9332 / VKM B-1759</strain>
    </source>
</reference>
<dbReference type="PATRIC" id="fig|1121448.10.peg.2661"/>
<name>T2GE79_MEGG1</name>
<dbReference type="PANTHER" id="PTHR43096:SF52">
    <property type="entry name" value="DNAJ HOMOLOG 1, MITOCHONDRIAL-RELATED"/>
    <property type="match status" value="1"/>
</dbReference>